<dbReference type="OrthoDB" id="3557178at2759"/>
<evidence type="ECO:0000313" key="5">
    <source>
        <dbReference type="Proteomes" id="UP000800096"/>
    </source>
</evidence>
<feature type="compositionally biased region" description="Low complexity" evidence="1">
    <location>
        <begin position="338"/>
        <end position="347"/>
    </location>
</feature>
<feature type="compositionally biased region" description="Polar residues" evidence="1">
    <location>
        <begin position="348"/>
        <end position="365"/>
    </location>
</feature>
<feature type="compositionally biased region" description="Low complexity" evidence="1">
    <location>
        <begin position="262"/>
        <end position="275"/>
    </location>
</feature>
<feature type="signal peptide" evidence="3">
    <location>
        <begin position="1"/>
        <end position="17"/>
    </location>
</feature>
<keyword evidence="3" id="KW-0732">Signal</keyword>
<protein>
    <recommendedName>
        <fullName evidence="6">Mid2 domain-containing protein</fullName>
    </recommendedName>
</protein>
<feature type="chain" id="PRO_5025637610" description="Mid2 domain-containing protein" evidence="3">
    <location>
        <begin position="18"/>
        <end position="398"/>
    </location>
</feature>
<keyword evidence="2" id="KW-1133">Transmembrane helix</keyword>
<dbReference type="AlphaFoldDB" id="A0A6A5QCM3"/>
<name>A0A6A5QCM3_AMPQU</name>
<evidence type="ECO:0008006" key="6">
    <source>
        <dbReference type="Google" id="ProtNLM"/>
    </source>
</evidence>
<sequence length="398" mass="42050">MLTFLALGTALIPSSYAGAMVASPIVSTSDALITPGPQIELLRKQNDISYMGWVSYNGTWSTEICDPGNTYYQADGQWACCATTKAGCTNLAVGCQDGNMLYRNTASGSLSGSLSSRACTAIWTASTDRSFSLCNTAFMFENEGDSNPKVNIVCGVSALNWSYYRQAPQRALETTTSRSSPFSSLLPLASRLPSSALASSTSSSSPTVIISLSGKNGGGKSKSKAWIAGAVIGPLLGLALIGGAIFFFMRRKKNKGHNQHVAPAAGSMPPAGATAYQQNSYPIQTGSPSPPQYYQGMQQNPAAATLGVAKQDGYYGQGGNPQSPVTSEGSQSPYGAHQQWQQPGGQQVYNVPTPSMSQQPQTVQQEPYMASYSRPFSSELEGTHGHAPTEMINVQPKK</sequence>
<keyword evidence="2" id="KW-0472">Membrane</keyword>
<accession>A0A6A5QCM3</accession>
<keyword evidence="2" id="KW-0812">Transmembrane</keyword>
<keyword evidence="5" id="KW-1185">Reference proteome</keyword>
<dbReference type="NCBIfam" id="TIGR01167">
    <property type="entry name" value="LPXTG_anchor"/>
    <property type="match status" value="1"/>
</dbReference>
<proteinExistence type="predicted"/>
<feature type="region of interest" description="Disordered" evidence="1">
    <location>
        <begin position="311"/>
        <end position="398"/>
    </location>
</feature>
<dbReference type="EMBL" id="ML979139">
    <property type="protein sequence ID" value="KAF1913315.1"/>
    <property type="molecule type" value="Genomic_DNA"/>
</dbReference>
<feature type="compositionally biased region" description="Polar residues" evidence="1">
    <location>
        <begin position="276"/>
        <end position="287"/>
    </location>
</feature>
<gene>
    <name evidence="4" type="ORF">BDU57DRAFT_351297</name>
</gene>
<feature type="region of interest" description="Disordered" evidence="1">
    <location>
        <begin position="258"/>
        <end position="297"/>
    </location>
</feature>
<evidence type="ECO:0000256" key="3">
    <source>
        <dbReference type="SAM" id="SignalP"/>
    </source>
</evidence>
<feature type="transmembrane region" description="Helical" evidence="2">
    <location>
        <begin position="225"/>
        <end position="249"/>
    </location>
</feature>
<organism evidence="4 5">
    <name type="scientific">Ampelomyces quisqualis</name>
    <name type="common">Powdery mildew agent</name>
    <dbReference type="NCBI Taxonomy" id="50730"/>
    <lineage>
        <taxon>Eukaryota</taxon>
        <taxon>Fungi</taxon>
        <taxon>Dikarya</taxon>
        <taxon>Ascomycota</taxon>
        <taxon>Pezizomycotina</taxon>
        <taxon>Dothideomycetes</taxon>
        <taxon>Pleosporomycetidae</taxon>
        <taxon>Pleosporales</taxon>
        <taxon>Pleosporineae</taxon>
        <taxon>Phaeosphaeriaceae</taxon>
        <taxon>Ampelomyces</taxon>
    </lineage>
</organism>
<feature type="compositionally biased region" description="Polar residues" evidence="1">
    <location>
        <begin position="320"/>
        <end position="333"/>
    </location>
</feature>
<dbReference type="Proteomes" id="UP000800096">
    <property type="component" value="Unassembled WGS sequence"/>
</dbReference>
<evidence type="ECO:0000256" key="1">
    <source>
        <dbReference type="SAM" id="MobiDB-lite"/>
    </source>
</evidence>
<evidence type="ECO:0000313" key="4">
    <source>
        <dbReference type="EMBL" id="KAF1913315.1"/>
    </source>
</evidence>
<reference evidence="4" key="1">
    <citation type="journal article" date="2020" name="Stud. Mycol.">
        <title>101 Dothideomycetes genomes: a test case for predicting lifestyles and emergence of pathogens.</title>
        <authorList>
            <person name="Haridas S."/>
            <person name="Albert R."/>
            <person name="Binder M."/>
            <person name="Bloem J."/>
            <person name="Labutti K."/>
            <person name="Salamov A."/>
            <person name="Andreopoulos B."/>
            <person name="Baker S."/>
            <person name="Barry K."/>
            <person name="Bills G."/>
            <person name="Bluhm B."/>
            <person name="Cannon C."/>
            <person name="Castanera R."/>
            <person name="Culley D."/>
            <person name="Daum C."/>
            <person name="Ezra D."/>
            <person name="Gonzalez J."/>
            <person name="Henrissat B."/>
            <person name="Kuo A."/>
            <person name="Liang C."/>
            <person name="Lipzen A."/>
            <person name="Lutzoni F."/>
            <person name="Magnuson J."/>
            <person name="Mondo S."/>
            <person name="Nolan M."/>
            <person name="Ohm R."/>
            <person name="Pangilinan J."/>
            <person name="Park H.-J."/>
            <person name="Ramirez L."/>
            <person name="Alfaro M."/>
            <person name="Sun H."/>
            <person name="Tritt A."/>
            <person name="Yoshinaga Y."/>
            <person name="Zwiers L.-H."/>
            <person name="Turgeon B."/>
            <person name="Goodwin S."/>
            <person name="Spatafora J."/>
            <person name="Crous P."/>
            <person name="Grigoriev I."/>
        </authorList>
    </citation>
    <scope>NUCLEOTIDE SEQUENCE</scope>
    <source>
        <strain evidence="4">HMLAC05119</strain>
    </source>
</reference>
<dbReference type="CDD" id="cd12087">
    <property type="entry name" value="TM_EGFR-like"/>
    <property type="match status" value="1"/>
</dbReference>
<evidence type="ECO:0000256" key="2">
    <source>
        <dbReference type="SAM" id="Phobius"/>
    </source>
</evidence>